<dbReference type="AlphaFoldDB" id="A0A2N6NF13"/>
<comment type="caution">
    <text evidence="1">The sequence shown here is derived from an EMBL/GenBank/DDBJ whole genome shotgun (WGS) entry which is preliminary data.</text>
</comment>
<sequence>MEHIDHTVVKMLWEMASITDRRLSILSLEYSIYKNFIIYPSLVAETAPSISFLYWPSLADEVYPPGNNCLKTIGVFIQLSNSGDNDIGLRRDLLDVFAQVGSMGSLEELWLDAYTKIKSHASATPEEAGSLQFVLSNLAAACRRLHYVKIDRLAWRIHPKVRHTKQQVCTFEEIDAWEAAAEGPVAFLGPNPFDHDVLHEDWW</sequence>
<dbReference type="EMBL" id="MRVG01000009">
    <property type="protein sequence ID" value="PMB65851.1"/>
    <property type="molecule type" value="Genomic_DNA"/>
</dbReference>
<dbReference type="Proteomes" id="UP000235728">
    <property type="component" value="Unassembled WGS sequence"/>
</dbReference>
<accession>A0A2N6NF13</accession>
<organism evidence="1 2">
    <name type="scientific">Beauveria bassiana</name>
    <name type="common">White muscardine disease fungus</name>
    <name type="synonym">Tritirachium shiotae</name>
    <dbReference type="NCBI Taxonomy" id="176275"/>
    <lineage>
        <taxon>Eukaryota</taxon>
        <taxon>Fungi</taxon>
        <taxon>Dikarya</taxon>
        <taxon>Ascomycota</taxon>
        <taxon>Pezizomycotina</taxon>
        <taxon>Sordariomycetes</taxon>
        <taxon>Hypocreomycetidae</taxon>
        <taxon>Hypocreales</taxon>
        <taxon>Cordycipitaceae</taxon>
        <taxon>Beauveria</taxon>
    </lineage>
</organism>
<gene>
    <name evidence="1" type="ORF">BM221_008048</name>
</gene>
<evidence type="ECO:0000313" key="1">
    <source>
        <dbReference type="EMBL" id="PMB65851.1"/>
    </source>
</evidence>
<evidence type="ECO:0000313" key="2">
    <source>
        <dbReference type="Proteomes" id="UP000235728"/>
    </source>
</evidence>
<name>A0A2N6NF13_BEABA</name>
<protein>
    <submittedName>
        <fullName evidence="1">Uncharacterized protein</fullName>
    </submittedName>
</protein>
<reference evidence="1 2" key="1">
    <citation type="journal article" date="2016" name="Appl. Microbiol. Biotechnol.">
        <title>Characterization of T-DNA insertion mutants with decreased virulence in the entomopathogenic fungus Beauveria bassiana JEF-007.</title>
        <authorList>
            <person name="Kim S."/>
            <person name="Lee S.J."/>
            <person name="Nai Y.S."/>
            <person name="Yu J.S."/>
            <person name="Lee M.R."/>
            <person name="Yang Y.T."/>
            <person name="Kim J.S."/>
        </authorList>
    </citation>
    <scope>NUCLEOTIDE SEQUENCE [LARGE SCALE GENOMIC DNA]</scope>
    <source>
        <strain evidence="1 2">JEF-007</strain>
    </source>
</reference>
<proteinExistence type="predicted"/>